<dbReference type="KEGG" id="scs:Sta7437_1540"/>
<dbReference type="HOGENOM" id="CLU_3084928_0_0_3"/>
<protein>
    <submittedName>
        <fullName evidence="1">Uncharacterized protein</fullName>
    </submittedName>
</protein>
<gene>
    <name evidence="1" type="ordered locus">Sta7437_1540</name>
</gene>
<evidence type="ECO:0000313" key="2">
    <source>
        <dbReference type="Proteomes" id="UP000010473"/>
    </source>
</evidence>
<evidence type="ECO:0000313" key="1">
    <source>
        <dbReference type="EMBL" id="AFZ35107.1"/>
    </source>
</evidence>
<sequence length="52" mass="5960">MQRLSELWLDLLFGLLLLFLTSQAADSIHQKNQLSPVVLQQSVFQISANYIK</sequence>
<keyword evidence="2" id="KW-1185">Reference proteome</keyword>
<dbReference type="RefSeq" id="WP_015192778.1">
    <property type="nucleotide sequence ID" value="NC_019748.1"/>
</dbReference>
<organism evidence="1 2">
    <name type="scientific">Stanieria cyanosphaera (strain ATCC 29371 / PCC 7437)</name>
    <dbReference type="NCBI Taxonomy" id="111780"/>
    <lineage>
        <taxon>Bacteria</taxon>
        <taxon>Bacillati</taxon>
        <taxon>Cyanobacteriota</taxon>
        <taxon>Cyanophyceae</taxon>
        <taxon>Pleurocapsales</taxon>
        <taxon>Dermocarpellaceae</taxon>
        <taxon>Stanieria</taxon>
    </lineage>
</organism>
<dbReference type="EMBL" id="CP003653">
    <property type="protein sequence ID" value="AFZ35107.1"/>
    <property type="molecule type" value="Genomic_DNA"/>
</dbReference>
<name>K9XTX5_STAC7</name>
<proteinExistence type="predicted"/>
<reference evidence="2" key="1">
    <citation type="journal article" date="2013" name="Proc. Natl. Acad. Sci. U.S.A.">
        <title>Improving the coverage of the cyanobacterial phylum using diversity-driven genome sequencing.</title>
        <authorList>
            <person name="Shih P.M."/>
            <person name="Wu D."/>
            <person name="Latifi A."/>
            <person name="Axen S.D."/>
            <person name="Fewer D.P."/>
            <person name="Talla E."/>
            <person name="Calteau A."/>
            <person name="Cai F."/>
            <person name="Tandeau de Marsac N."/>
            <person name="Rippka R."/>
            <person name="Herdman M."/>
            <person name="Sivonen K."/>
            <person name="Coursin T."/>
            <person name="Laurent T."/>
            <person name="Goodwin L."/>
            <person name="Nolan M."/>
            <person name="Davenport K.W."/>
            <person name="Han C.S."/>
            <person name="Rubin E.M."/>
            <person name="Eisen J.A."/>
            <person name="Woyke T."/>
            <person name="Gugger M."/>
            <person name="Kerfeld C.A."/>
        </authorList>
    </citation>
    <scope>NUCLEOTIDE SEQUENCE [LARGE SCALE GENOMIC DNA]</scope>
    <source>
        <strain evidence="2">ATCC 29371 / PCC 7437</strain>
    </source>
</reference>
<accession>K9XTX5</accession>
<dbReference type="Proteomes" id="UP000010473">
    <property type="component" value="Chromosome"/>
</dbReference>
<dbReference type="AlphaFoldDB" id="K9XTX5"/>